<evidence type="ECO:0000256" key="2">
    <source>
        <dbReference type="ARBA" id="ARBA00022512"/>
    </source>
</evidence>
<feature type="active site" description="Charge relay system" evidence="8">
    <location>
        <position position="216"/>
    </location>
</feature>
<feature type="domain" description="PA" evidence="11">
    <location>
        <begin position="377"/>
        <end position="453"/>
    </location>
</feature>
<comment type="similarity">
    <text evidence="1 8 9">Belongs to the peptidase S8 family.</text>
</comment>
<dbReference type="Pfam" id="PF06280">
    <property type="entry name" value="fn3_5"/>
    <property type="match status" value="1"/>
</dbReference>
<proteinExistence type="inferred from homology"/>
<keyword evidence="7 8" id="KW-0720">Serine protease</keyword>
<accession>A0ABS0B943</accession>
<protein>
    <submittedName>
        <fullName evidence="13">S8 family serine peptidase</fullName>
    </submittedName>
</protein>
<dbReference type="PANTHER" id="PTHR43806">
    <property type="entry name" value="PEPTIDASE S8"/>
    <property type="match status" value="1"/>
</dbReference>
<evidence type="ECO:0000256" key="4">
    <source>
        <dbReference type="ARBA" id="ARBA00022670"/>
    </source>
</evidence>
<feature type="domain" description="C5a peptidase/Subtilisin-like protease SBT2-like Fn3-like" evidence="12">
    <location>
        <begin position="610"/>
        <end position="705"/>
    </location>
</feature>
<dbReference type="InterPro" id="IPR050131">
    <property type="entry name" value="Peptidase_S8_subtilisin-like"/>
</dbReference>
<name>A0ABS0B943_9GAMM</name>
<keyword evidence="5" id="KW-0732">Signal</keyword>
<evidence type="ECO:0000256" key="1">
    <source>
        <dbReference type="ARBA" id="ARBA00011073"/>
    </source>
</evidence>
<dbReference type="Gene3D" id="3.50.30.30">
    <property type="match status" value="1"/>
</dbReference>
<keyword evidence="14" id="KW-1185">Reference proteome</keyword>
<evidence type="ECO:0000256" key="6">
    <source>
        <dbReference type="ARBA" id="ARBA00022801"/>
    </source>
</evidence>
<keyword evidence="3" id="KW-0964">Secreted</keyword>
<dbReference type="PROSITE" id="PS00138">
    <property type="entry name" value="SUBTILASE_SER"/>
    <property type="match status" value="1"/>
</dbReference>
<evidence type="ECO:0000313" key="13">
    <source>
        <dbReference type="EMBL" id="MBF6024169.1"/>
    </source>
</evidence>
<dbReference type="InterPro" id="IPR010435">
    <property type="entry name" value="C5a/SBT2-like_Fn3"/>
</dbReference>
<evidence type="ECO:0000259" key="10">
    <source>
        <dbReference type="Pfam" id="PF00082"/>
    </source>
</evidence>
<dbReference type="InterPro" id="IPR000209">
    <property type="entry name" value="Peptidase_S8/S53_dom"/>
</dbReference>
<sequence length="854" mass="87823">MAALAASGSSAVDVLVPLDPPTVVASDEPIDETPQRWFVELSGAPAADGGQSVSLKSEKKSFRDNARAAGVKYQEHYAFDGLFNGLSISVPRSQLSTLARLPGVKAIYPVETVAMPDPELSSPELTTALAMTGADVAQSELGLDGTGIRVAVMDTGIDIDHPDLGGGGTNGSTSFPSARVVTGWDFVGDAFNADSTSATYNPNPVPDARPDDCNGHGTHVAGIIGADGAVKGVAPKVTIGAYRVFGCQGSTTADVMIAAMERALADNMDVLNMSIGSTYQWPEYPTAKAASRLVNKGMVVVASAGNSGDTGLYSTGAPSVGDNVISVASFDNTHATQRYFAISPDGTKVGFNQATASPTAPSSGTVSMARTGTAQSAADACTALPAGSLTGQVALIRRGTCSFYIKAANAQAAGAAAVVLYDNVTAAPLNPTVAGTPAITIPVVGTTKLFGDLIDGRLAAGPVQLTWTGSVDKFPNAAGGLISAFSAYGMSPDLDFKPDIGAPGGAIYSTYPLENGGYATISGTSMASPHVAGAAALLLQSAPNTNAKKVAAILQNTAVPKVWSGNPGTGLLDVAYRQGAGMLRIDDAIVNATRVTPGKLSLGESTTGPVTRQLTLKNTGRTPVTYAFSSVNSVSTGPSTYLPLGFYLPNTAVTFGANSVTLQPKAEATVTVTITPPAAAPAGGMYGGYLVMTPSDGSATLRVPFGGYVGDYQLRQVLVPTTNGFPWLARLAGTSYIKQASGGTYTMAGSDVPFFLVHFDHQSRKLRLDVTDANTGKNWHRALTEEYMGRNSTPTGFFALSWDGLTTSPGGGKTWTVPNGQYVVTMSVLKALGDEDNPAHWETWASPVITVARP</sequence>
<dbReference type="Gene3D" id="2.60.40.1710">
    <property type="entry name" value="Subtilisin-like superfamily"/>
    <property type="match status" value="1"/>
</dbReference>
<dbReference type="Pfam" id="PF00082">
    <property type="entry name" value="Peptidase_S8"/>
    <property type="match status" value="1"/>
</dbReference>
<comment type="caution">
    <text evidence="13">The sequence shown here is derived from an EMBL/GenBank/DDBJ whole genome shotgun (WGS) entry which is preliminary data.</text>
</comment>
<dbReference type="InterPro" id="IPR003137">
    <property type="entry name" value="PA_domain"/>
</dbReference>
<dbReference type="Pfam" id="PF02225">
    <property type="entry name" value="PA"/>
    <property type="match status" value="1"/>
</dbReference>
<evidence type="ECO:0000259" key="11">
    <source>
        <dbReference type="Pfam" id="PF02225"/>
    </source>
</evidence>
<dbReference type="PANTHER" id="PTHR43806:SF11">
    <property type="entry name" value="CEREVISIN-RELATED"/>
    <property type="match status" value="1"/>
</dbReference>
<evidence type="ECO:0000259" key="12">
    <source>
        <dbReference type="Pfam" id="PF06280"/>
    </source>
</evidence>
<dbReference type="InterPro" id="IPR036852">
    <property type="entry name" value="Peptidase_S8/S53_dom_sf"/>
</dbReference>
<dbReference type="PRINTS" id="PR00723">
    <property type="entry name" value="SUBTILISIN"/>
</dbReference>
<evidence type="ECO:0000256" key="7">
    <source>
        <dbReference type="ARBA" id="ARBA00022825"/>
    </source>
</evidence>
<dbReference type="SUPFAM" id="SSF52025">
    <property type="entry name" value="PA domain"/>
    <property type="match status" value="1"/>
</dbReference>
<evidence type="ECO:0000256" key="3">
    <source>
        <dbReference type="ARBA" id="ARBA00022525"/>
    </source>
</evidence>
<gene>
    <name evidence="13" type="ORF">IU514_09005</name>
</gene>
<reference evidence="13 14" key="1">
    <citation type="submission" date="2020-11" db="EMBL/GenBank/DDBJ databases">
        <title>Draft Genome Sequence and Secondary Metabolite Biosynthetic Potential of the Lysobacter niastensis Type strain DSM 18481.</title>
        <authorList>
            <person name="Turrini P."/>
            <person name="Artuso I."/>
            <person name="Tescari M."/>
            <person name="Lugli G.A."/>
            <person name="Frangipani E."/>
            <person name="Ventura M."/>
            <person name="Visca P."/>
        </authorList>
    </citation>
    <scope>NUCLEOTIDE SEQUENCE [LARGE SCALE GENOMIC DNA]</scope>
    <source>
        <strain evidence="13 14">DSM 18481</strain>
    </source>
</reference>
<dbReference type="Gene3D" id="3.40.50.200">
    <property type="entry name" value="Peptidase S8/S53 domain"/>
    <property type="match status" value="1"/>
</dbReference>
<feature type="active site" description="Charge relay system" evidence="8">
    <location>
        <position position="154"/>
    </location>
</feature>
<feature type="domain" description="Peptidase S8/S53" evidence="10">
    <location>
        <begin position="145"/>
        <end position="566"/>
    </location>
</feature>
<dbReference type="EMBL" id="JADLZT010000004">
    <property type="protein sequence ID" value="MBF6024169.1"/>
    <property type="molecule type" value="Genomic_DNA"/>
</dbReference>
<keyword evidence="2" id="KW-0134">Cell wall</keyword>
<organism evidence="13 14">
    <name type="scientific">Lysobacter niastensis</name>
    <dbReference type="NCBI Taxonomy" id="380629"/>
    <lineage>
        <taxon>Bacteria</taxon>
        <taxon>Pseudomonadati</taxon>
        <taxon>Pseudomonadota</taxon>
        <taxon>Gammaproteobacteria</taxon>
        <taxon>Lysobacterales</taxon>
        <taxon>Lysobacteraceae</taxon>
        <taxon>Lysobacter</taxon>
    </lineage>
</organism>
<dbReference type="InterPro" id="IPR046450">
    <property type="entry name" value="PA_dom_sf"/>
</dbReference>
<dbReference type="PROSITE" id="PS51892">
    <property type="entry name" value="SUBTILASE"/>
    <property type="match status" value="1"/>
</dbReference>
<dbReference type="SUPFAM" id="SSF52743">
    <property type="entry name" value="Subtilisin-like"/>
    <property type="match status" value="1"/>
</dbReference>
<feature type="active site" description="Charge relay system" evidence="8">
    <location>
        <position position="525"/>
    </location>
</feature>
<evidence type="ECO:0000313" key="14">
    <source>
        <dbReference type="Proteomes" id="UP001429984"/>
    </source>
</evidence>
<dbReference type="InterPro" id="IPR034187">
    <property type="entry name" value="Peptidases_S8_5"/>
</dbReference>
<keyword evidence="4 8" id="KW-0645">Protease</keyword>
<dbReference type="Proteomes" id="UP001429984">
    <property type="component" value="Unassembled WGS sequence"/>
</dbReference>
<keyword evidence="6 8" id="KW-0378">Hydrolase</keyword>
<dbReference type="InterPro" id="IPR015500">
    <property type="entry name" value="Peptidase_S8_subtilisin-rel"/>
</dbReference>
<dbReference type="CDD" id="cd07489">
    <property type="entry name" value="Peptidases_S8_5"/>
    <property type="match status" value="1"/>
</dbReference>
<dbReference type="PROSITE" id="PS00136">
    <property type="entry name" value="SUBTILASE_ASP"/>
    <property type="match status" value="1"/>
</dbReference>
<dbReference type="PROSITE" id="PS00137">
    <property type="entry name" value="SUBTILASE_HIS"/>
    <property type="match status" value="1"/>
</dbReference>
<dbReference type="InterPro" id="IPR022398">
    <property type="entry name" value="Peptidase_S8_His-AS"/>
</dbReference>
<dbReference type="InterPro" id="IPR023827">
    <property type="entry name" value="Peptidase_S8_Asp-AS"/>
</dbReference>
<evidence type="ECO:0000256" key="9">
    <source>
        <dbReference type="RuleBase" id="RU003355"/>
    </source>
</evidence>
<evidence type="ECO:0000256" key="8">
    <source>
        <dbReference type="PROSITE-ProRule" id="PRU01240"/>
    </source>
</evidence>
<dbReference type="InterPro" id="IPR023828">
    <property type="entry name" value="Peptidase_S8_Ser-AS"/>
</dbReference>
<evidence type="ECO:0000256" key="5">
    <source>
        <dbReference type="ARBA" id="ARBA00022729"/>
    </source>
</evidence>